<dbReference type="AlphaFoldDB" id="A0A9X2P4Z1"/>
<organism evidence="1 2">
    <name type="scientific">Aquiflexum gelatinilyticum</name>
    <dbReference type="NCBI Taxonomy" id="2961943"/>
    <lineage>
        <taxon>Bacteria</taxon>
        <taxon>Pseudomonadati</taxon>
        <taxon>Bacteroidota</taxon>
        <taxon>Cytophagia</taxon>
        <taxon>Cytophagales</taxon>
        <taxon>Cyclobacteriaceae</taxon>
        <taxon>Aquiflexum</taxon>
    </lineage>
</organism>
<name>A0A9X2P4Z1_9BACT</name>
<protein>
    <submittedName>
        <fullName evidence="1">DUF4249 domain-containing protein</fullName>
    </submittedName>
</protein>
<keyword evidence="2" id="KW-1185">Reference proteome</keyword>
<dbReference type="EMBL" id="JANSUY010000003">
    <property type="protein sequence ID" value="MCR9014926.1"/>
    <property type="molecule type" value="Genomic_DNA"/>
</dbReference>
<dbReference type="Proteomes" id="UP001142175">
    <property type="component" value="Unassembled WGS sequence"/>
</dbReference>
<evidence type="ECO:0000313" key="1">
    <source>
        <dbReference type="EMBL" id="MCR9014926.1"/>
    </source>
</evidence>
<sequence length="277" mass="31504">MKYLIVIFALILFSSCQEEVVLDLDTLEPIPVIEAIWTDNSAINQVKITLSKDYYQEGDNEVVENADVSIRNIDSGGVVIFFYSPANKKYLAQNGLRGIVGQRYELSVRIEDKVYLSNGTILPPPVLDSVVVEFKDERLFRDEGYYLTVYGKIPFTENNNYRIRIVENDTLKNSRFDYLLFDDSFGTAILDDGFELSGFPFKANDKIRLELFRLNQSAFDYLNQFVSLLFNDGGLFSPPPQNPQSNIRQENGDGPVLGYFMTSPVLIETVLIPDDQP</sequence>
<comment type="caution">
    <text evidence="1">The sequence shown here is derived from an EMBL/GenBank/DDBJ whole genome shotgun (WGS) entry which is preliminary data.</text>
</comment>
<dbReference type="PROSITE" id="PS51257">
    <property type="entry name" value="PROKAR_LIPOPROTEIN"/>
    <property type="match status" value="1"/>
</dbReference>
<dbReference type="Pfam" id="PF14054">
    <property type="entry name" value="DUF4249"/>
    <property type="match status" value="1"/>
</dbReference>
<gene>
    <name evidence="1" type="ORF">NU887_07740</name>
</gene>
<accession>A0A9X2P4Z1</accession>
<dbReference type="RefSeq" id="WP_258422801.1">
    <property type="nucleotide sequence ID" value="NZ_JANSUY010000003.1"/>
</dbReference>
<proteinExistence type="predicted"/>
<evidence type="ECO:0000313" key="2">
    <source>
        <dbReference type="Proteomes" id="UP001142175"/>
    </source>
</evidence>
<dbReference type="InterPro" id="IPR025345">
    <property type="entry name" value="DUF4249"/>
</dbReference>
<reference evidence="1" key="1">
    <citation type="submission" date="2022-08" db="EMBL/GenBank/DDBJ databases">
        <authorList>
            <person name="Zhang D."/>
        </authorList>
    </citation>
    <scope>NUCLEOTIDE SEQUENCE</scope>
    <source>
        <strain evidence="1">XJ19-11</strain>
    </source>
</reference>